<evidence type="ECO:0000313" key="6">
    <source>
        <dbReference type="EMBL" id="QQR38290.1"/>
    </source>
</evidence>
<dbReference type="Gene3D" id="3.20.20.60">
    <property type="entry name" value="Phosphoenolpyruvate-binding domains"/>
    <property type="match status" value="1"/>
</dbReference>
<reference evidence="6 7" key="1">
    <citation type="submission" date="2021-01" db="EMBL/GenBank/DDBJ databases">
        <title>Genome seq and assembly of Devosia sp. LEGU1.</title>
        <authorList>
            <person name="Chhetri G."/>
        </authorList>
    </citation>
    <scope>NUCLEOTIDE SEQUENCE [LARGE SCALE GENOMIC DNA]</scope>
    <source>
        <strain evidence="6 7">LEGU1</strain>
    </source>
</reference>
<dbReference type="RefSeq" id="WP_201630434.1">
    <property type="nucleotide sequence ID" value="NZ_CP068046.1"/>
</dbReference>
<gene>
    <name evidence="6" type="ORF">JI748_10895</name>
</gene>
<dbReference type="Proteomes" id="UP000595857">
    <property type="component" value="Chromosome"/>
</dbReference>
<dbReference type="EMBL" id="CP068046">
    <property type="protein sequence ID" value="QQR38290.1"/>
    <property type="molecule type" value="Genomic_DNA"/>
</dbReference>
<comment type="similarity">
    <text evidence="2">Belongs to the HpcH/HpaI aldolase family.</text>
</comment>
<dbReference type="PIRSF" id="PIRSF015582">
    <property type="entry name" value="Cit_lyase_B"/>
    <property type="match status" value="1"/>
</dbReference>
<keyword evidence="3" id="KW-0479">Metal-binding</keyword>
<keyword evidence="6" id="KW-0456">Lyase</keyword>
<protein>
    <submittedName>
        <fullName evidence="6">CoA ester lyase</fullName>
    </submittedName>
</protein>
<comment type="cofactor">
    <cofactor evidence="1">
        <name>Mg(2+)</name>
        <dbReference type="ChEBI" id="CHEBI:18420"/>
    </cofactor>
</comment>
<name>A0ABX7C6M7_9HYPH</name>
<dbReference type="InterPro" id="IPR040442">
    <property type="entry name" value="Pyrv_kinase-like_dom_sf"/>
</dbReference>
<keyword evidence="7" id="KW-1185">Reference proteome</keyword>
<dbReference type="PANTHER" id="PTHR32308:SF0">
    <property type="entry name" value="HPCH_HPAI ALDOLASE_CITRATE LYASE DOMAIN-CONTAINING PROTEIN"/>
    <property type="match status" value="1"/>
</dbReference>
<dbReference type="InterPro" id="IPR015813">
    <property type="entry name" value="Pyrv/PenolPyrv_kinase-like_dom"/>
</dbReference>
<proteinExistence type="inferred from homology"/>
<evidence type="ECO:0000256" key="4">
    <source>
        <dbReference type="ARBA" id="ARBA00022842"/>
    </source>
</evidence>
<dbReference type="SUPFAM" id="SSF51621">
    <property type="entry name" value="Phosphoenolpyruvate/pyruvate domain"/>
    <property type="match status" value="1"/>
</dbReference>
<dbReference type="Pfam" id="PF03328">
    <property type="entry name" value="HpcH_HpaI"/>
    <property type="match status" value="1"/>
</dbReference>
<feature type="domain" description="HpcH/HpaI aldolase/citrate lyase" evidence="5">
    <location>
        <begin position="3"/>
        <end position="217"/>
    </location>
</feature>
<accession>A0ABX7C6M7</accession>
<organism evidence="6 7">
    <name type="scientific">Devosia rhizoryzae</name>
    <dbReference type="NCBI Taxonomy" id="2774137"/>
    <lineage>
        <taxon>Bacteria</taxon>
        <taxon>Pseudomonadati</taxon>
        <taxon>Pseudomonadota</taxon>
        <taxon>Alphaproteobacteria</taxon>
        <taxon>Hyphomicrobiales</taxon>
        <taxon>Devosiaceae</taxon>
        <taxon>Devosia</taxon>
    </lineage>
</organism>
<evidence type="ECO:0000313" key="7">
    <source>
        <dbReference type="Proteomes" id="UP000595857"/>
    </source>
</evidence>
<evidence type="ECO:0000256" key="3">
    <source>
        <dbReference type="ARBA" id="ARBA00022723"/>
    </source>
</evidence>
<evidence type="ECO:0000256" key="1">
    <source>
        <dbReference type="ARBA" id="ARBA00001946"/>
    </source>
</evidence>
<sequence length="273" mass="28864">MIRSLLYVPAHSERFLAKAHERGADAIILDLEDSVPENAKDEARQGLAETVKAVGRNGASVFVRINSGERRIEDALAACRAGAVSLYVPKVRHADEVAQLAAALEKTEADTGRSPMSFVALLENIGAVLDARAIAKAPRLLGLSVGGEDLALSIGAEPTPDVLRLPKLLVHYAAKEQGLLSFGLLQSTADYSDQARVEAAAREAAQHGFDGATCVHPSLVPLLNTAFSPSASEREWAEKVVKRAAGGEGAFEVDGRMVDAPVIARARAILSKS</sequence>
<dbReference type="InterPro" id="IPR011206">
    <property type="entry name" value="Citrate_lyase_beta/mcl1/mcl2"/>
</dbReference>
<dbReference type="InterPro" id="IPR005000">
    <property type="entry name" value="Aldolase/citrate-lyase_domain"/>
</dbReference>
<evidence type="ECO:0000259" key="5">
    <source>
        <dbReference type="Pfam" id="PF03328"/>
    </source>
</evidence>
<dbReference type="GO" id="GO:0016829">
    <property type="term" value="F:lyase activity"/>
    <property type="evidence" value="ECO:0007669"/>
    <property type="project" value="UniProtKB-KW"/>
</dbReference>
<keyword evidence="4" id="KW-0460">Magnesium</keyword>
<evidence type="ECO:0000256" key="2">
    <source>
        <dbReference type="ARBA" id="ARBA00005568"/>
    </source>
</evidence>
<dbReference type="PANTHER" id="PTHR32308">
    <property type="entry name" value="LYASE BETA SUBUNIT, PUTATIVE (AFU_ORTHOLOGUE AFUA_4G13030)-RELATED"/>
    <property type="match status" value="1"/>
</dbReference>